<gene>
    <name evidence="2" type="ORF">PG994_014540</name>
</gene>
<evidence type="ECO:0000256" key="1">
    <source>
        <dbReference type="SAM" id="MobiDB-lite"/>
    </source>
</evidence>
<organism evidence="2 3">
    <name type="scientific">Apiospora phragmitis</name>
    <dbReference type="NCBI Taxonomy" id="2905665"/>
    <lineage>
        <taxon>Eukaryota</taxon>
        <taxon>Fungi</taxon>
        <taxon>Dikarya</taxon>
        <taxon>Ascomycota</taxon>
        <taxon>Pezizomycotina</taxon>
        <taxon>Sordariomycetes</taxon>
        <taxon>Xylariomycetidae</taxon>
        <taxon>Amphisphaeriales</taxon>
        <taxon>Apiosporaceae</taxon>
        <taxon>Apiospora</taxon>
    </lineage>
</organism>
<feature type="compositionally biased region" description="Polar residues" evidence="1">
    <location>
        <begin position="1"/>
        <end position="10"/>
    </location>
</feature>
<evidence type="ECO:0000313" key="2">
    <source>
        <dbReference type="EMBL" id="KAK8041533.1"/>
    </source>
</evidence>
<feature type="region of interest" description="Disordered" evidence="1">
    <location>
        <begin position="1"/>
        <end position="24"/>
    </location>
</feature>
<dbReference type="RefSeq" id="XP_066709078.1">
    <property type="nucleotide sequence ID" value="XM_066865949.1"/>
</dbReference>
<dbReference type="EMBL" id="JAQQWL010000015">
    <property type="protein sequence ID" value="KAK8041533.1"/>
    <property type="molecule type" value="Genomic_DNA"/>
</dbReference>
<dbReference type="Proteomes" id="UP001480595">
    <property type="component" value="Unassembled WGS sequence"/>
</dbReference>
<evidence type="ECO:0000313" key="3">
    <source>
        <dbReference type="Proteomes" id="UP001480595"/>
    </source>
</evidence>
<name>A0ABR1T4M3_9PEZI</name>
<dbReference type="GeneID" id="92099012"/>
<proteinExistence type="predicted"/>
<keyword evidence="3" id="KW-1185">Reference proteome</keyword>
<accession>A0ABR1T4M3</accession>
<comment type="caution">
    <text evidence="2">The sequence shown here is derived from an EMBL/GenBank/DDBJ whole genome shotgun (WGS) entry which is preliminary data.</text>
</comment>
<sequence>MPQAGKSQASKPKRRKTKNPSTRLIFPHQQPQSQTYTHTHKASYQTIIFTTKTNHLIFGCPSPITQTSRGTRALLKTTYGHTHAQQLQPVICSFSVIGKAEIPHLHGQDQLSLLLSSLFIDAEPDSQDLLHPLHIASANQTSIIMSKNHNYLRQAALFPCQVIQASSYGGKVLLQYSQRYTEAVPNHSSTLAKPHLQLLHNFSQESRGIFFDQTIISSGHIFVSGILRAMQELFQSHI</sequence>
<reference evidence="2 3" key="1">
    <citation type="submission" date="2023-01" db="EMBL/GenBank/DDBJ databases">
        <title>Analysis of 21 Apiospora genomes using comparative genomics revels a genus with tremendous synthesis potential of carbohydrate active enzymes and secondary metabolites.</title>
        <authorList>
            <person name="Sorensen T."/>
        </authorList>
    </citation>
    <scope>NUCLEOTIDE SEQUENCE [LARGE SCALE GENOMIC DNA]</scope>
    <source>
        <strain evidence="2 3">CBS 135458</strain>
    </source>
</reference>
<protein>
    <submittedName>
        <fullName evidence="2">Uncharacterized protein</fullName>
    </submittedName>
</protein>